<feature type="domain" description="DNA-3-methyladenine glycosylase AlkA N-terminal" evidence="6">
    <location>
        <begin position="4"/>
        <end position="118"/>
    </location>
</feature>
<sequence>MIHHLPYQGAYDWPAMLGFLRARAIEGLEVVQGDTYARTFALAGGQGILSVCPGPAGHLQVQLQGAEQALLPQVLARLRRQFDLDADLSLINRHLARDPLLAPLLAARPGLRVPGAWDGFELAIRAVLGQQITVQGAIRLAGKLVAVHGRLLASPDPQWPGLTHLFPTPQVLSTANLADLGMPRSRARTLSAVAQALLDDPLLFEPRASLQQGVERLLQLPGIGDWTAQYIALRQLRESDAFPAADVGLFNAVARLQGLRPNARQLLARAEAWRPWRGYAAQHLWAAMG</sequence>
<name>A0A2C9ESG7_PSEPH</name>
<evidence type="ECO:0000259" key="6">
    <source>
        <dbReference type="SMART" id="SM01009"/>
    </source>
</evidence>
<evidence type="ECO:0000313" key="7">
    <source>
        <dbReference type="EMBL" id="AGL86458.1"/>
    </source>
</evidence>
<dbReference type="CDD" id="cd00056">
    <property type="entry name" value="ENDO3c"/>
    <property type="match status" value="1"/>
</dbReference>
<evidence type="ECO:0000256" key="4">
    <source>
        <dbReference type="ARBA" id="ARBA00023204"/>
    </source>
</evidence>
<dbReference type="InterPro" id="IPR010316">
    <property type="entry name" value="AlkA_N"/>
</dbReference>
<dbReference type="Gene3D" id="3.30.310.20">
    <property type="entry name" value="DNA-3-methyladenine glycosylase AlkA, N-terminal domain"/>
    <property type="match status" value="1"/>
</dbReference>
<dbReference type="InterPro" id="IPR011257">
    <property type="entry name" value="DNA_glycosylase"/>
</dbReference>
<gene>
    <name evidence="7" type="primary">ada3</name>
    <name evidence="7" type="ORF">PFLCHA0_c47070</name>
</gene>
<dbReference type="EMBL" id="CP003190">
    <property type="protein sequence ID" value="AGL86458.1"/>
    <property type="molecule type" value="Genomic_DNA"/>
</dbReference>
<dbReference type="InterPro" id="IPR003265">
    <property type="entry name" value="HhH-GPD_domain"/>
</dbReference>
<dbReference type="InterPro" id="IPR023170">
    <property type="entry name" value="HhH_base_excis_C"/>
</dbReference>
<dbReference type="GO" id="GO:0032131">
    <property type="term" value="F:alkylated DNA binding"/>
    <property type="evidence" value="ECO:0007669"/>
    <property type="project" value="TreeGrafter"/>
</dbReference>
<evidence type="ECO:0000256" key="3">
    <source>
        <dbReference type="ARBA" id="ARBA00022763"/>
    </source>
</evidence>
<dbReference type="EC" id="3.2.2.21" evidence="2"/>
<dbReference type="GO" id="GO:0006285">
    <property type="term" value="P:base-excision repair, AP site formation"/>
    <property type="evidence" value="ECO:0007669"/>
    <property type="project" value="TreeGrafter"/>
</dbReference>
<dbReference type="Proteomes" id="UP000013940">
    <property type="component" value="Chromosome"/>
</dbReference>
<keyword evidence="7" id="KW-0489">Methyltransferase</keyword>
<dbReference type="GO" id="GO:0032259">
    <property type="term" value="P:methylation"/>
    <property type="evidence" value="ECO:0007669"/>
    <property type="project" value="UniProtKB-KW"/>
</dbReference>
<accession>A0A2C9ESG7</accession>
<dbReference type="GO" id="GO:0005737">
    <property type="term" value="C:cytoplasm"/>
    <property type="evidence" value="ECO:0007669"/>
    <property type="project" value="TreeGrafter"/>
</dbReference>
<dbReference type="GO" id="GO:0032993">
    <property type="term" value="C:protein-DNA complex"/>
    <property type="evidence" value="ECO:0007669"/>
    <property type="project" value="TreeGrafter"/>
</dbReference>
<keyword evidence="3" id="KW-0227">DNA damage</keyword>
<reference evidence="8" key="1">
    <citation type="journal article" date="2014" name="Genome Announc.">
        <title>Full-genome sequence of the plant growth-promoting bacterium Pseudomonas protegens CHA0.</title>
        <authorList>
            <person name="Jousset A."/>
            <person name="Schuldes J."/>
            <person name="Keel C."/>
            <person name="Maurhofer M."/>
            <person name="Daniel R."/>
            <person name="Scheu S."/>
            <person name="Thuermer A."/>
        </authorList>
    </citation>
    <scope>NUCLEOTIDE SEQUENCE [LARGE SCALE GENOMIC DNA]</scope>
    <source>
        <strain evidence="8">DSM 19095 / LMG 27888 / CFBP 6595 / CHA0</strain>
    </source>
</reference>
<evidence type="ECO:0000259" key="5">
    <source>
        <dbReference type="SMART" id="SM00478"/>
    </source>
</evidence>
<evidence type="ECO:0000256" key="2">
    <source>
        <dbReference type="ARBA" id="ARBA00012000"/>
    </source>
</evidence>
<feature type="domain" description="HhH-GPD" evidence="5">
    <location>
        <begin position="128"/>
        <end position="289"/>
    </location>
</feature>
<dbReference type="SMART" id="SM01009">
    <property type="entry name" value="AlkA_N"/>
    <property type="match status" value="1"/>
</dbReference>
<dbReference type="GO" id="GO:0006307">
    <property type="term" value="P:DNA alkylation repair"/>
    <property type="evidence" value="ECO:0007669"/>
    <property type="project" value="TreeGrafter"/>
</dbReference>
<dbReference type="HOGENOM" id="CLU_000445_72_3_6"/>
<dbReference type="AlphaFoldDB" id="A0A2C9ESG7"/>
<dbReference type="GO" id="GO:0008168">
    <property type="term" value="F:methyltransferase activity"/>
    <property type="evidence" value="ECO:0007669"/>
    <property type="project" value="UniProtKB-KW"/>
</dbReference>
<dbReference type="SUPFAM" id="SSF55945">
    <property type="entry name" value="TATA-box binding protein-like"/>
    <property type="match status" value="1"/>
</dbReference>
<dbReference type="GO" id="GO:0008725">
    <property type="term" value="F:DNA-3-methyladenine glycosylase activity"/>
    <property type="evidence" value="ECO:0007669"/>
    <property type="project" value="TreeGrafter"/>
</dbReference>
<organism evidence="7 8">
    <name type="scientific">Pseudomonas protegens (strain DSM 19095 / LMG 27888 / CFBP 6595 / CHA0)</name>
    <dbReference type="NCBI Taxonomy" id="1124983"/>
    <lineage>
        <taxon>Bacteria</taxon>
        <taxon>Pseudomonadati</taxon>
        <taxon>Pseudomonadota</taxon>
        <taxon>Gammaproteobacteria</taxon>
        <taxon>Pseudomonadales</taxon>
        <taxon>Pseudomonadaceae</taxon>
        <taxon>Pseudomonas</taxon>
    </lineage>
</organism>
<dbReference type="GO" id="GO:0043916">
    <property type="term" value="F:DNA-7-methylguanine glycosylase activity"/>
    <property type="evidence" value="ECO:0007669"/>
    <property type="project" value="TreeGrafter"/>
</dbReference>
<dbReference type="Pfam" id="PF06029">
    <property type="entry name" value="AlkA_N"/>
    <property type="match status" value="1"/>
</dbReference>
<dbReference type="RefSeq" id="WP_015636748.1">
    <property type="nucleotide sequence ID" value="NC_021237.1"/>
</dbReference>
<dbReference type="InterPro" id="IPR037046">
    <property type="entry name" value="AlkA_N_sf"/>
</dbReference>
<keyword evidence="4" id="KW-0234">DNA repair</keyword>
<dbReference type="PANTHER" id="PTHR43003:SF13">
    <property type="entry name" value="DNA-3-METHYLADENINE GLYCOSYLASE 2"/>
    <property type="match status" value="1"/>
</dbReference>
<evidence type="ECO:0000313" key="8">
    <source>
        <dbReference type="Proteomes" id="UP000013940"/>
    </source>
</evidence>
<dbReference type="PANTHER" id="PTHR43003">
    <property type="entry name" value="DNA-3-METHYLADENINE GLYCOSYLASE"/>
    <property type="match status" value="1"/>
</dbReference>
<keyword evidence="7" id="KW-0808">Transferase</keyword>
<dbReference type="SMART" id="SM00478">
    <property type="entry name" value="ENDO3c"/>
    <property type="match status" value="1"/>
</dbReference>
<evidence type="ECO:0000256" key="1">
    <source>
        <dbReference type="ARBA" id="ARBA00000086"/>
    </source>
</evidence>
<comment type="catalytic activity">
    <reaction evidence="1">
        <text>Hydrolysis of alkylated DNA, releasing 3-methyladenine, 3-methylguanine, 7-methylguanine and 7-methyladenine.</text>
        <dbReference type="EC" id="3.2.2.21"/>
    </reaction>
</comment>
<dbReference type="Pfam" id="PF00730">
    <property type="entry name" value="HhH-GPD"/>
    <property type="match status" value="1"/>
</dbReference>
<protein>
    <recommendedName>
        <fullName evidence="2">DNA-3-methyladenine glycosylase II</fullName>
        <ecNumber evidence="2">3.2.2.21</ecNumber>
    </recommendedName>
</protein>
<dbReference type="InterPro" id="IPR051912">
    <property type="entry name" value="Alkylbase_DNA_Glycosylase/TA"/>
</dbReference>
<dbReference type="KEGG" id="pprc:PFLCHA0_c47070"/>
<dbReference type="Gene3D" id="1.10.1670.10">
    <property type="entry name" value="Helix-hairpin-Helix base-excision DNA repair enzymes (C-terminal)"/>
    <property type="match status" value="1"/>
</dbReference>
<dbReference type="Gene3D" id="1.10.340.30">
    <property type="entry name" value="Hypothetical protein, domain 2"/>
    <property type="match status" value="1"/>
</dbReference>
<dbReference type="GeneID" id="57477707"/>
<dbReference type="eggNOG" id="COG0122">
    <property type="taxonomic scope" value="Bacteria"/>
</dbReference>
<proteinExistence type="predicted"/>
<dbReference type="SUPFAM" id="SSF48150">
    <property type="entry name" value="DNA-glycosylase"/>
    <property type="match status" value="1"/>
</dbReference>